<keyword evidence="2" id="KW-1185">Reference proteome</keyword>
<organism evidence="1 2">
    <name type="scientific">Streptomyces sindenensis</name>
    <dbReference type="NCBI Taxonomy" id="67363"/>
    <lineage>
        <taxon>Bacteria</taxon>
        <taxon>Bacillati</taxon>
        <taxon>Actinomycetota</taxon>
        <taxon>Actinomycetes</taxon>
        <taxon>Kitasatosporales</taxon>
        <taxon>Streptomycetaceae</taxon>
        <taxon>Streptomyces</taxon>
    </lineage>
</organism>
<evidence type="ECO:0000313" key="2">
    <source>
        <dbReference type="Proteomes" id="UP001598251"/>
    </source>
</evidence>
<accession>A0ABW6EU21</accession>
<comment type="caution">
    <text evidence="1">The sequence shown here is derived from an EMBL/GenBank/DDBJ whole genome shotgun (WGS) entry which is preliminary data.</text>
</comment>
<evidence type="ECO:0000313" key="1">
    <source>
        <dbReference type="EMBL" id="MFD4217877.1"/>
    </source>
</evidence>
<reference evidence="1 2" key="1">
    <citation type="submission" date="2024-09" db="EMBL/GenBank/DDBJ databases">
        <title>The Natural Products Discovery Center: Release of the First 8490 Sequenced Strains for Exploring Actinobacteria Biosynthetic Diversity.</title>
        <authorList>
            <person name="Kalkreuter E."/>
            <person name="Kautsar S.A."/>
            <person name="Yang D."/>
            <person name="Bader C.D."/>
            <person name="Teijaro C.N."/>
            <person name="Fluegel L."/>
            <person name="Davis C.M."/>
            <person name="Simpson J.R."/>
            <person name="Lauterbach L."/>
            <person name="Steele A.D."/>
            <person name="Gui C."/>
            <person name="Meng S."/>
            <person name="Li G."/>
            <person name="Viehrig K."/>
            <person name="Ye F."/>
            <person name="Su P."/>
            <person name="Kiefer A.F."/>
            <person name="Nichols A."/>
            <person name="Cepeda A.J."/>
            <person name="Yan W."/>
            <person name="Fan B."/>
            <person name="Jiang Y."/>
            <person name="Adhikari A."/>
            <person name="Zheng C.-J."/>
            <person name="Schuster L."/>
            <person name="Cowan T.M."/>
            <person name="Smanski M.J."/>
            <person name="Chevrette M.G."/>
            <person name="De Carvalho L.P.S."/>
            <person name="Shen B."/>
        </authorList>
    </citation>
    <scope>NUCLEOTIDE SEQUENCE [LARGE SCALE GENOMIC DNA]</scope>
    <source>
        <strain evidence="1 2">NPDC058546</strain>
    </source>
</reference>
<dbReference type="EMBL" id="JBHXOF010000046">
    <property type="protein sequence ID" value="MFD4217877.1"/>
    <property type="molecule type" value="Genomic_DNA"/>
</dbReference>
<protein>
    <submittedName>
        <fullName evidence="1">Uncharacterized protein</fullName>
    </submittedName>
</protein>
<gene>
    <name evidence="1" type="ORF">ACFWSS_33930</name>
</gene>
<dbReference type="Proteomes" id="UP001598251">
    <property type="component" value="Unassembled WGS sequence"/>
</dbReference>
<name>A0ABW6EU21_9ACTN</name>
<proteinExistence type="predicted"/>
<sequence>MNQVIVWNEQCACGGSRFGRTEEPCEPDCAGYLPDPVETARATLYAHVDRGSRRDATTVTVLNNGGRSRLFVQDNGTSVPLAPTLHRAIDRDVTEAAHAYARTVYGPRRAWPARFTVTRY</sequence>
<dbReference type="RefSeq" id="WP_351461789.1">
    <property type="nucleotide sequence ID" value="NZ_JBHXOF010000046.1"/>
</dbReference>